<proteinExistence type="predicted"/>
<name>A0A9P7SUL1_9HYPO</name>
<dbReference type="OrthoDB" id="4475584at2759"/>
<organism evidence="1 2">
    <name type="scientific">Claviceps pusilla</name>
    <dbReference type="NCBI Taxonomy" id="123648"/>
    <lineage>
        <taxon>Eukaryota</taxon>
        <taxon>Fungi</taxon>
        <taxon>Dikarya</taxon>
        <taxon>Ascomycota</taxon>
        <taxon>Pezizomycotina</taxon>
        <taxon>Sordariomycetes</taxon>
        <taxon>Hypocreomycetidae</taxon>
        <taxon>Hypocreales</taxon>
        <taxon>Clavicipitaceae</taxon>
        <taxon>Claviceps</taxon>
    </lineage>
</organism>
<evidence type="ECO:0000313" key="1">
    <source>
        <dbReference type="EMBL" id="KAG5993871.1"/>
    </source>
</evidence>
<reference evidence="1" key="1">
    <citation type="journal article" date="2020" name="bioRxiv">
        <title>Whole genome comparisons of ergot fungi reveals the divergence and evolution of species within the genus Claviceps are the result of varying mechanisms driving genome evolution and host range expansion.</title>
        <authorList>
            <person name="Wyka S.A."/>
            <person name="Mondo S.J."/>
            <person name="Liu M."/>
            <person name="Dettman J."/>
            <person name="Nalam V."/>
            <person name="Broders K.D."/>
        </authorList>
    </citation>
    <scope>NUCLEOTIDE SEQUENCE</scope>
    <source>
        <strain evidence="1">CCC 602</strain>
    </source>
</reference>
<dbReference type="EMBL" id="SRPW01002305">
    <property type="protein sequence ID" value="KAG5993871.1"/>
    <property type="molecule type" value="Genomic_DNA"/>
</dbReference>
<gene>
    <name evidence="1" type="ORF">E4U43_003374</name>
</gene>
<evidence type="ECO:0000313" key="2">
    <source>
        <dbReference type="Proteomes" id="UP000748025"/>
    </source>
</evidence>
<dbReference type="AlphaFoldDB" id="A0A9P7SUL1"/>
<keyword evidence="2" id="KW-1185">Reference proteome</keyword>
<accession>A0A9P7SUL1</accession>
<comment type="caution">
    <text evidence="1">The sequence shown here is derived from an EMBL/GenBank/DDBJ whole genome shotgun (WGS) entry which is preliminary data.</text>
</comment>
<sequence>MLRRTPCTPAWFYAPNRHAALSSSSSSSPSPSPAAAAAWDKIDSPYNMYNWSLHHLTLCLYLVHELDPRQLDEPFSQPPPPLLVLPDETLMLNPPHAKWLALWKSCQAWRARRPLSMRPIVDIGTMEASLMQQDGSSFPIQLYTSALAVQANIFYHLTSLLLLMHKPRLLNKLAGPDGKLEPMYSSQGWHAQHIAGVASTNEFAEQWDPIVFAALVLVGRELTHKAQQRALRACLRTGAAVTGLVAEDGGEMRSLEDGWRAGQGVG</sequence>
<dbReference type="Proteomes" id="UP000748025">
    <property type="component" value="Unassembled WGS sequence"/>
</dbReference>
<protein>
    <submittedName>
        <fullName evidence="1">Uncharacterized protein</fullName>
    </submittedName>
</protein>